<gene>
    <name evidence="1" type="ORF">LCGC14_1635950</name>
</gene>
<protein>
    <submittedName>
        <fullName evidence="1">Uncharacterized protein</fullName>
    </submittedName>
</protein>
<reference evidence="1" key="1">
    <citation type="journal article" date="2015" name="Nature">
        <title>Complex archaea that bridge the gap between prokaryotes and eukaryotes.</title>
        <authorList>
            <person name="Spang A."/>
            <person name="Saw J.H."/>
            <person name="Jorgensen S.L."/>
            <person name="Zaremba-Niedzwiedzka K."/>
            <person name="Martijn J."/>
            <person name="Lind A.E."/>
            <person name="van Eijk R."/>
            <person name="Schleper C."/>
            <person name="Guy L."/>
            <person name="Ettema T.J."/>
        </authorList>
    </citation>
    <scope>NUCLEOTIDE SEQUENCE</scope>
</reference>
<organism evidence="1">
    <name type="scientific">marine sediment metagenome</name>
    <dbReference type="NCBI Taxonomy" id="412755"/>
    <lineage>
        <taxon>unclassified sequences</taxon>
        <taxon>metagenomes</taxon>
        <taxon>ecological metagenomes</taxon>
    </lineage>
</organism>
<sequence>MVSQAGQNIQRIIDEERKLAERFIYMTQPYYTDELHKTIKCWIDEINPETDTSKLTEMIIAEVRNG</sequence>
<comment type="caution">
    <text evidence="1">The sequence shown here is derived from an EMBL/GenBank/DDBJ whole genome shotgun (WGS) entry which is preliminary data.</text>
</comment>
<proteinExistence type="predicted"/>
<dbReference type="EMBL" id="LAZR01013563">
    <property type="protein sequence ID" value="KKM21384.1"/>
    <property type="molecule type" value="Genomic_DNA"/>
</dbReference>
<name>A0A0F9ING4_9ZZZZ</name>
<dbReference type="AlphaFoldDB" id="A0A0F9ING4"/>
<evidence type="ECO:0000313" key="1">
    <source>
        <dbReference type="EMBL" id="KKM21384.1"/>
    </source>
</evidence>
<accession>A0A0F9ING4</accession>